<dbReference type="Proteomes" id="UP000824120">
    <property type="component" value="Chromosome 3"/>
</dbReference>
<name>A0A9J5ZVS7_SOLCO</name>
<dbReference type="AlphaFoldDB" id="A0A9J5ZVS7"/>
<dbReference type="OrthoDB" id="1301880at2759"/>
<organism evidence="1 2">
    <name type="scientific">Solanum commersonii</name>
    <name type="common">Commerson's wild potato</name>
    <name type="synonym">Commerson's nightshade</name>
    <dbReference type="NCBI Taxonomy" id="4109"/>
    <lineage>
        <taxon>Eukaryota</taxon>
        <taxon>Viridiplantae</taxon>
        <taxon>Streptophyta</taxon>
        <taxon>Embryophyta</taxon>
        <taxon>Tracheophyta</taxon>
        <taxon>Spermatophyta</taxon>
        <taxon>Magnoliopsida</taxon>
        <taxon>eudicotyledons</taxon>
        <taxon>Gunneridae</taxon>
        <taxon>Pentapetalae</taxon>
        <taxon>asterids</taxon>
        <taxon>lamiids</taxon>
        <taxon>Solanales</taxon>
        <taxon>Solanaceae</taxon>
        <taxon>Solanoideae</taxon>
        <taxon>Solaneae</taxon>
        <taxon>Solanum</taxon>
    </lineage>
</organism>
<sequence>MLEKARRLQWIHGFSVGSNSGNTLTISHLLYANDALIFCDAKKSKSSNKNLTLMFFETSSGLKINMLKNVNNTEELAEILWCKIGLLSSTYLGIPLGAKLKFVIYGMGEISTSLFGWKTHTYQEYSR</sequence>
<comment type="caution">
    <text evidence="1">The sequence shown here is derived from an EMBL/GenBank/DDBJ whole genome shotgun (WGS) entry which is preliminary data.</text>
</comment>
<proteinExistence type="predicted"/>
<dbReference type="EMBL" id="JACXVP010000003">
    <property type="protein sequence ID" value="KAG5616179.1"/>
    <property type="molecule type" value="Genomic_DNA"/>
</dbReference>
<protein>
    <submittedName>
        <fullName evidence="1">Uncharacterized protein</fullName>
    </submittedName>
</protein>
<reference evidence="1 2" key="1">
    <citation type="submission" date="2020-09" db="EMBL/GenBank/DDBJ databases">
        <title>De no assembly of potato wild relative species, Solanum commersonii.</title>
        <authorList>
            <person name="Cho K."/>
        </authorList>
    </citation>
    <scope>NUCLEOTIDE SEQUENCE [LARGE SCALE GENOMIC DNA]</scope>
    <source>
        <strain evidence="1">LZ3.2</strain>
        <tissue evidence="1">Leaf</tissue>
    </source>
</reference>
<keyword evidence="2" id="KW-1185">Reference proteome</keyword>
<evidence type="ECO:0000313" key="2">
    <source>
        <dbReference type="Proteomes" id="UP000824120"/>
    </source>
</evidence>
<accession>A0A9J5ZVS7</accession>
<gene>
    <name evidence="1" type="ORF">H5410_016003</name>
</gene>
<evidence type="ECO:0000313" key="1">
    <source>
        <dbReference type="EMBL" id="KAG5616179.1"/>
    </source>
</evidence>